<keyword evidence="3" id="KW-0808">Transferase</keyword>
<dbReference type="PROSITE" id="PS00107">
    <property type="entry name" value="PROTEIN_KINASE_ATP"/>
    <property type="match status" value="1"/>
</dbReference>
<dbReference type="PANTHER" id="PTHR47634:SF9">
    <property type="entry name" value="PROTEIN KINASE DOMAIN-CONTAINING PROTEIN-RELATED"/>
    <property type="match status" value="1"/>
</dbReference>
<dbReference type="Gene3D" id="1.10.510.10">
    <property type="entry name" value="Transferase(Phosphotransferase) domain 1"/>
    <property type="match status" value="1"/>
</dbReference>
<evidence type="ECO:0000256" key="2">
    <source>
        <dbReference type="ARBA" id="ARBA00022527"/>
    </source>
</evidence>
<dbReference type="Pfam" id="PF00069">
    <property type="entry name" value="Pkinase"/>
    <property type="match status" value="1"/>
</dbReference>
<evidence type="ECO:0000313" key="12">
    <source>
        <dbReference type="Proteomes" id="UP000664521"/>
    </source>
</evidence>
<dbReference type="SMART" id="SM00220">
    <property type="entry name" value="S_TKc"/>
    <property type="match status" value="1"/>
</dbReference>
<feature type="domain" description="Protein kinase" evidence="10">
    <location>
        <begin position="42"/>
        <end position="386"/>
    </location>
</feature>
<organism evidence="11 12">
    <name type="scientific">Heterodermia speciosa</name>
    <dbReference type="NCBI Taxonomy" id="116794"/>
    <lineage>
        <taxon>Eukaryota</taxon>
        <taxon>Fungi</taxon>
        <taxon>Dikarya</taxon>
        <taxon>Ascomycota</taxon>
        <taxon>Pezizomycotina</taxon>
        <taxon>Lecanoromycetes</taxon>
        <taxon>OSLEUM clade</taxon>
        <taxon>Lecanoromycetidae</taxon>
        <taxon>Caliciales</taxon>
        <taxon>Physciaceae</taxon>
        <taxon>Heterodermia</taxon>
    </lineage>
</organism>
<dbReference type="Proteomes" id="UP000664521">
    <property type="component" value="Unassembled WGS sequence"/>
</dbReference>
<name>A0A8H3J288_9LECA</name>
<dbReference type="InterPro" id="IPR051334">
    <property type="entry name" value="SRPK"/>
</dbReference>
<evidence type="ECO:0000256" key="7">
    <source>
        <dbReference type="ARBA" id="ARBA00047899"/>
    </source>
</evidence>
<reference evidence="11" key="1">
    <citation type="submission" date="2021-03" db="EMBL/GenBank/DDBJ databases">
        <authorList>
            <person name="Tagirdzhanova G."/>
        </authorList>
    </citation>
    <scope>NUCLEOTIDE SEQUENCE</scope>
</reference>
<evidence type="ECO:0000256" key="1">
    <source>
        <dbReference type="ARBA" id="ARBA00012513"/>
    </source>
</evidence>
<dbReference type="EC" id="2.7.11.1" evidence="1"/>
<keyword evidence="6 9" id="KW-0067">ATP-binding</keyword>
<keyword evidence="2" id="KW-0723">Serine/threonine-protein kinase</keyword>
<keyword evidence="12" id="KW-1185">Reference proteome</keyword>
<evidence type="ECO:0000256" key="5">
    <source>
        <dbReference type="ARBA" id="ARBA00022777"/>
    </source>
</evidence>
<dbReference type="InterPro" id="IPR017441">
    <property type="entry name" value="Protein_kinase_ATP_BS"/>
</dbReference>
<evidence type="ECO:0000256" key="9">
    <source>
        <dbReference type="PROSITE-ProRule" id="PRU10141"/>
    </source>
</evidence>
<dbReference type="OrthoDB" id="5979581at2759"/>
<comment type="catalytic activity">
    <reaction evidence="8">
        <text>L-seryl-[protein] + ATP = O-phospho-L-seryl-[protein] + ADP + H(+)</text>
        <dbReference type="Rhea" id="RHEA:17989"/>
        <dbReference type="Rhea" id="RHEA-COMP:9863"/>
        <dbReference type="Rhea" id="RHEA-COMP:11604"/>
        <dbReference type="ChEBI" id="CHEBI:15378"/>
        <dbReference type="ChEBI" id="CHEBI:29999"/>
        <dbReference type="ChEBI" id="CHEBI:30616"/>
        <dbReference type="ChEBI" id="CHEBI:83421"/>
        <dbReference type="ChEBI" id="CHEBI:456216"/>
        <dbReference type="EC" id="2.7.11.1"/>
    </reaction>
</comment>
<evidence type="ECO:0000259" key="10">
    <source>
        <dbReference type="PROSITE" id="PS50011"/>
    </source>
</evidence>
<dbReference type="SUPFAM" id="SSF56112">
    <property type="entry name" value="Protein kinase-like (PK-like)"/>
    <property type="match status" value="1"/>
</dbReference>
<evidence type="ECO:0000256" key="3">
    <source>
        <dbReference type="ARBA" id="ARBA00022679"/>
    </source>
</evidence>
<dbReference type="EMBL" id="CAJPDS010000130">
    <property type="protein sequence ID" value="CAF9939400.1"/>
    <property type="molecule type" value="Genomic_DNA"/>
</dbReference>
<evidence type="ECO:0000313" key="11">
    <source>
        <dbReference type="EMBL" id="CAF9939400.1"/>
    </source>
</evidence>
<dbReference type="AlphaFoldDB" id="A0A8H3J288"/>
<evidence type="ECO:0000256" key="4">
    <source>
        <dbReference type="ARBA" id="ARBA00022741"/>
    </source>
</evidence>
<comment type="caution">
    <text evidence="11">The sequence shown here is derived from an EMBL/GenBank/DDBJ whole genome shotgun (WGS) entry which is preliminary data.</text>
</comment>
<dbReference type="InterPro" id="IPR011009">
    <property type="entry name" value="Kinase-like_dom_sf"/>
</dbReference>
<protein>
    <recommendedName>
        <fullName evidence="1">non-specific serine/threonine protein kinase</fullName>
        <ecNumber evidence="1">2.7.11.1</ecNumber>
    </recommendedName>
</protein>
<evidence type="ECO:0000256" key="6">
    <source>
        <dbReference type="ARBA" id="ARBA00022840"/>
    </source>
</evidence>
<proteinExistence type="predicted"/>
<dbReference type="PROSITE" id="PS50011">
    <property type="entry name" value="PROTEIN_KINASE_DOM"/>
    <property type="match status" value="1"/>
</dbReference>
<dbReference type="InterPro" id="IPR000719">
    <property type="entry name" value="Prot_kinase_dom"/>
</dbReference>
<comment type="catalytic activity">
    <reaction evidence="7">
        <text>L-threonyl-[protein] + ATP = O-phospho-L-threonyl-[protein] + ADP + H(+)</text>
        <dbReference type="Rhea" id="RHEA:46608"/>
        <dbReference type="Rhea" id="RHEA-COMP:11060"/>
        <dbReference type="Rhea" id="RHEA-COMP:11605"/>
        <dbReference type="ChEBI" id="CHEBI:15378"/>
        <dbReference type="ChEBI" id="CHEBI:30013"/>
        <dbReference type="ChEBI" id="CHEBI:30616"/>
        <dbReference type="ChEBI" id="CHEBI:61977"/>
        <dbReference type="ChEBI" id="CHEBI:456216"/>
        <dbReference type="EC" id="2.7.11.1"/>
    </reaction>
</comment>
<dbReference type="GO" id="GO:0005524">
    <property type="term" value="F:ATP binding"/>
    <property type="evidence" value="ECO:0007669"/>
    <property type="project" value="UniProtKB-UniRule"/>
</dbReference>
<gene>
    <name evidence="11" type="ORF">HETSPECPRED_001770</name>
</gene>
<keyword evidence="4 9" id="KW-0547">Nucleotide-binding</keyword>
<evidence type="ECO:0000256" key="8">
    <source>
        <dbReference type="ARBA" id="ARBA00048679"/>
    </source>
</evidence>
<feature type="binding site" evidence="9">
    <location>
        <position position="71"/>
    </location>
    <ligand>
        <name>ATP</name>
        <dbReference type="ChEBI" id="CHEBI:30616"/>
    </ligand>
</feature>
<dbReference type="Gene3D" id="3.30.200.20">
    <property type="entry name" value="Phosphorylase Kinase, domain 1"/>
    <property type="match status" value="1"/>
</dbReference>
<dbReference type="PANTHER" id="PTHR47634">
    <property type="entry name" value="PROTEIN KINASE DOMAIN-CONTAINING PROTEIN-RELATED"/>
    <property type="match status" value="1"/>
</dbReference>
<dbReference type="GO" id="GO:0000245">
    <property type="term" value="P:spliceosomal complex assembly"/>
    <property type="evidence" value="ECO:0007669"/>
    <property type="project" value="TreeGrafter"/>
</dbReference>
<sequence length="386" mass="43924">MTKAPANELIYQWHEDVEDLDGYRLGGYHPVHIGDVYSNERYQIVHKLGFGSYSTIWLARDLHLNRYVALKIVVARVSGESSESRILRHLRRTMGGDSDSFITSFRGEFYIDGPNGRHLCLVTEPAACSIADSKEASLKWMFPLEIARATSVQSILALQALHSNGVIHGDLYTKNLLLTLPDIYQMSTDDIYHRFLPPHKTEVERYDGQPIGPKAPRYSVWPADTVTASDKVSDPRIRICDFGAAWLHSDPPKEDLQTPVVFLPPEATFAKDQLGFPADIWTLACSLYEILGERPLFECVLPDVDYIIAEMVSCLGLLPRPWWDAWKARDEFFAEDVSWRTDMTRIHDSKSRPLLLRIQQNGRKDSEFSAVELESLEKMLRAMLGI</sequence>
<dbReference type="GO" id="GO:0050684">
    <property type="term" value="P:regulation of mRNA processing"/>
    <property type="evidence" value="ECO:0007669"/>
    <property type="project" value="TreeGrafter"/>
</dbReference>
<dbReference type="GO" id="GO:0004674">
    <property type="term" value="F:protein serine/threonine kinase activity"/>
    <property type="evidence" value="ECO:0007669"/>
    <property type="project" value="UniProtKB-KW"/>
</dbReference>
<accession>A0A8H3J288</accession>
<keyword evidence="5" id="KW-0418">Kinase</keyword>